<comment type="subcellular location">
    <subcellularLocation>
        <location evidence="2">Nucleus</location>
        <location evidence="2">Nucleolus</location>
    </subcellularLocation>
    <subcellularLocation>
        <location evidence="3">Nucleus</location>
        <location evidence="3">Nucleoplasm</location>
    </subcellularLocation>
</comment>
<evidence type="ECO:0000256" key="16">
    <source>
        <dbReference type="ARBA" id="ARBA00047875"/>
    </source>
</evidence>
<dbReference type="PANTHER" id="PTHR31699">
    <property type="entry name" value="NUDIX T16 FAMILY MEMBER"/>
    <property type="match status" value="1"/>
</dbReference>
<evidence type="ECO:0000256" key="15">
    <source>
        <dbReference type="ARBA" id="ARBA00047661"/>
    </source>
</evidence>
<dbReference type="EC" id="3.6.1.64" evidence="9"/>
<evidence type="ECO:0000256" key="11">
    <source>
        <dbReference type="ARBA" id="ARBA00041450"/>
    </source>
</evidence>
<reference evidence="19" key="3">
    <citation type="submission" date="2025-09" db="UniProtKB">
        <authorList>
            <consortium name="Ensembl"/>
        </authorList>
    </citation>
    <scope>IDENTIFICATION</scope>
</reference>
<keyword evidence="4" id="KW-0378">Hydrolase</keyword>
<dbReference type="InterPro" id="IPR000086">
    <property type="entry name" value="NUDIX_hydrolase_dom"/>
</dbReference>
<dbReference type="GO" id="GO:0005654">
    <property type="term" value="C:nucleoplasm"/>
    <property type="evidence" value="ECO:0007669"/>
    <property type="project" value="UniProtKB-SubCell"/>
</dbReference>
<dbReference type="GeneTree" id="ENSGT00390000016224"/>
<dbReference type="GO" id="GO:0006402">
    <property type="term" value="P:mRNA catabolic process"/>
    <property type="evidence" value="ECO:0007669"/>
    <property type="project" value="TreeGrafter"/>
</dbReference>
<dbReference type="Proteomes" id="UP000694546">
    <property type="component" value="Chromosome 1"/>
</dbReference>
<dbReference type="PROSITE" id="PS00893">
    <property type="entry name" value="NUDIX_BOX"/>
    <property type="match status" value="1"/>
</dbReference>
<dbReference type="GO" id="GO:0030515">
    <property type="term" value="F:snoRNA binding"/>
    <property type="evidence" value="ECO:0007669"/>
    <property type="project" value="TreeGrafter"/>
</dbReference>
<comment type="catalytic activity">
    <reaction evidence="16">
        <text>IDP + H2O = IMP + phosphate + H(+)</text>
        <dbReference type="Rhea" id="RHEA:35207"/>
        <dbReference type="ChEBI" id="CHEBI:15377"/>
        <dbReference type="ChEBI" id="CHEBI:15378"/>
        <dbReference type="ChEBI" id="CHEBI:43474"/>
        <dbReference type="ChEBI" id="CHEBI:58053"/>
        <dbReference type="ChEBI" id="CHEBI:58280"/>
        <dbReference type="EC" id="3.6.1.64"/>
    </reaction>
    <physiologicalReaction direction="left-to-right" evidence="16">
        <dbReference type="Rhea" id="RHEA:35208"/>
    </physiologicalReaction>
</comment>
<organism evidence="19 20">
    <name type="scientific">Gadus morhua</name>
    <name type="common">Atlantic cod</name>
    <dbReference type="NCBI Taxonomy" id="8049"/>
    <lineage>
        <taxon>Eukaryota</taxon>
        <taxon>Metazoa</taxon>
        <taxon>Chordata</taxon>
        <taxon>Craniata</taxon>
        <taxon>Vertebrata</taxon>
        <taxon>Euteleostomi</taxon>
        <taxon>Actinopterygii</taxon>
        <taxon>Neopterygii</taxon>
        <taxon>Teleostei</taxon>
        <taxon>Neoteleostei</taxon>
        <taxon>Acanthomorphata</taxon>
        <taxon>Zeiogadaria</taxon>
        <taxon>Gadariae</taxon>
        <taxon>Gadiformes</taxon>
        <taxon>Gadoidei</taxon>
        <taxon>Gadidae</taxon>
        <taxon>Gadus</taxon>
    </lineage>
</organism>
<dbReference type="AlphaFoldDB" id="A0A8C4Z048"/>
<keyword evidence="6" id="KW-0546">Nucleotide metabolism</keyword>
<evidence type="ECO:0000256" key="5">
    <source>
        <dbReference type="ARBA" id="ARBA00022884"/>
    </source>
</evidence>
<evidence type="ECO:0000256" key="14">
    <source>
        <dbReference type="ARBA" id="ARBA00043162"/>
    </source>
</evidence>
<evidence type="ECO:0000256" key="6">
    <source>
        <dbReference type="ARBA" id="ARBA00023080"/>
    </source>
</evidence>
<comment type="similarity">
    <text evidence="8">Belongs to the Nudix hydrolase family. NUDT16 subfamily.</text>
</comment>
<dbReference type="PANTHER" id="PTHR31699:SF1">
    <property type="entry name" value="U8 SNORNA-DECAPPING ENZYME"/>
    <property type="match status" value="1"/>
</dbReference>
<dbReference type="GO" id="GO:1990174">
    <property type="term" value="F:phosphodiesterase decapping endonuclease activity"/>
    <property type="evidence" value="ECO:0007669"/>
    <property type="project" value="TreeGrafter"/>
</dbReference>
<sequence>MASGQLSRAEALTREGVRHACHVMLYCDTRSKLFHRTPIGHIVLMQMRFDGLLGFPGGLVDPGESLEAGLSREVMEETGVALAFSEEDHMASCFAPTTSGPPSTPPLITHFYVKKMEEDQIRAMEIAGPSRAVDHGLEVLGVVRVPLYFLSDGGGLPSFLSHGFAGNARSQLLDALRRYHLVAPDDLGRALTSAVQVTARS</sequence>
<dbReference type="GO" id="GO:0005730">
    <property type="term" value="C:nucleolus"/>
    <property type="evidence" value="ECO:0007669"/>
    <property type="project" value="UniProtKB-SubCell"/>
</dbReference>
<comment type="cofactor">
    <cofactor evidence="1">
        <name>Co(2+)</name>
        <dbReference type="ChEBI" id="CHEBI:48828"/>
    </cofactor>
</comment>
<reference evidence="19" key="2">
    <citation type="submission" date="2025-08" db="UniProtKB">
        <authorList>
            <consortium name="Ensembl"/>
        </authorList>
    </citation>
    <scope>IDENTIFICATION</scope>
</reference>
<dbReference type="GO" id="GO:0009117">
    <property type="term" value="P:nucleotide metabolic process"/>
    <property type="evidence" value="ECO:0007669"/>
    <property type="project" value="UniProtKB-KW"/>
</dbReference>
<evidence type="ECO:0000313" key="20">
    <source>
        <dbReference type="Proteomes" id="UP000694546"/>
    </source>
</evidence>
<comment type="catalytic activity">
    <reaction evidence="15">
        <text>a 5'-end (N(7)-methyl 5'-triphosphoguanosine)-ribonucleoside in mRNA + H2O = N(7)-methyl-GDP + a 5'-end phospho-ribonucleoside in mRNA + 2 H(+)</text>
        <dbReference type="Rhea" id="RHEA:67484"/>
        <dbReference type="Rhea" id="RHEA-COMP:15692"/>
        <dbReference type="Rhea" id="RHEA-COMP:17167"/>
        <dbReference type="ChEBI" id="CHEBI:15377"/>
        <dbReference type="ChEBI" id="CHEBI:15378"/>
        <dbReference type="ChEBI" id="CHEBI:63714"/>
        <dbReference type="ChEBI" id="CHEBI:138282"/>
        <dbReference type="ChEBI" id="CHEBI:156461"/>
        <dbReference type="EC" id="3.6.1.62"/>
    </reaction>
    <physiologicalReaction direction="left-to-right" evidence="15">
        <dbReference type="Rhea" id="RHEA:67485"/>
    </physiologicalReaction>
</comment>
<dbReference type="OMA" id="VVLMQMR"/>
<dbReference type="GO" id="GO:1990003">
    <property type="term" value="F:IDP phosphatase activity"/>
    <property type="evidence" value="ECO:0007669"/>
    <property type="project" value="UniProtKB-EC"/>
</dbReference>
<dbReference type="GO" id="GO:0016077">
    <property type="term" value="P:sno(s)RNA catabolic process"/>
    <property type="evidence" value="ECO:0007669"/>
    <property type="project" value="TreeGrafter"/>
</dbReference>
<dbReference type="InterPro" id="IPR020476">
    <property type="entry name" value="Nudix_hydrolase"/>
</dbReference>
<dbReference type="Gene3D" id="3.90.79.10">
    <property type="entry name" value="Nucleoside Triphosphate Pyrophosphohydrolase"/>
    <property type="match status" value="1"/>
</dbReference>
<dbReference type="Ensembl" id="ENSGMOT00000004325.2">
    <property type="protein sequence ID" value="ENSGMOP00000004196.2"/>
    <property type="gene ID" value="ENSGMOG00000003962.2"/>
</dbReference>
<protein>
    <recommendedName>
        <fullName evidence="10">U8 snoRNA-decapping enzyme</fullName>
        <ecNumber evidence="9">3.6.1.64</ecNumber>
    </recommendedName>
    <alternativeName>
        <fullName evidence="13">IDP phosphatase</fullName>
    </alternativeName>
    <alternativeName>
        <fullName evidence="11">Inosine diphosphate phosphatase</fullName>
    </alternativeName>
    <alternativeName>
        <fullName evidence="12">Nucleoside diphosphate-linked moiety X motif 16</fullName>
    </alternativeName>
    <alternativeName>
        <fullName evidence="14">m7GpppN-mRNA hydrolase</fullName>
    </alternativeName>
</protein>
<dbReference type="SUPFAM" id="SSF55811">
    <property type="entry name" value="Nudix"/>
    <property type="match status" value="1"/>
</dbReference>
<evidence type="ECO:0000256" key="3">
    <source>
        <dbReference type="ARBA" id="ARBA00004642"/>
    </source>
</evidence>
<evidence type="ECO:0000256" key="9">
    <source>
        <dbReference type="ARBA" id="ARBA00038899"/>
    </source>
</evidence>
<evidence type="ECO:0000256" key="4">
    <source>
        <dbReference type="ARBA" id="ARBA00022801"/>
    </source>
</evidence>
<dbReference type="InterPro" id="IPR020084">
    <property type="entry name" value="NUDIX_hydrolase_CS"/>
</dbReference>
<evidence type="ECO:0000256" key="17">
    <source>
        <dbReference type="ARBA" id="ARBA00048945"/>
    </source>
</evidence>
<evidence type="ECO:0000256" key="7">
    <source>
        <dbReference type="ARBA" id="ARBA00023242"/>
    </source>
</evidence>
<comment type="catalytic activity">
    <reaction evidence="17">
        <text>dIDP + H2O = dIMP + phosphate + H(+)</text>
        <dbReference type="Rhea" id="RHEA:35211"/>
        <dbReference type="ChEBI" id="CHEBI:15377"/>
        <dbReference type="ChEBI" id="CHEBI:15378"/>
        <dbReference type="ChEBI" id="CHEBI:43474"/>
        <dbReference type="ChEBI" id="CHEBI:61194"/>
        <dbReference type="ChEBI" id="CHEBI:62286"/>
        <dbReference type="EC" id="3.6.1.64"/>
    </reaction>
    <physiologicalReaction direction="left-to-right" evidence="17">
        <dbReference type="Rhea" id="RHEA:35212"/>
    </physiologicalReaction>
</comment>
<reference evidence="19" key="1">
    <citation type="submission" date="2019-07" db="EMBL/GenBank/DDBJ databases">
        <authorList>
            <consortium name="Wellcome Sanger Institute Data Sharing"/>
        </authorList>
    </citation>
    <scope>NUCLEOTIDE SEQUENCE [LARGE SCALE GENOMIC DNA]</scope>
</reference>
<dbReference type="PROSITE" id="PS51462">
    <property type="entry name" value="NUDIX"/>
    <property type="match status" value="1"/>
</dbReference>
<keyword evidence="5" id="KW-0694">RNA-binding</keyword>
<dbReference type="PRINTS" id="PR00502">
    <property type="entry name" value="NUDIXFAMILY"/>
</dbReference>
<dbReference type="InterPro" id="IPR015797">
    <property type="entry name" value="NUDIX_hydrolase-like_dom_sf"/>
</dbReference>
<evidence type="ECO:0000256" key="1">
    <source>
        <dbReference type="ARBA" id="ARBA00001941"/>
    </source>
</evidence>
<evidence type="ECO:0000256" key="8">
    <source>
        <dbReference type="ARBA" id="ARBA00038173"/>
    </source>
</evidence>
<evidence type="ECO:0000259" key="18">
    <source>
        <dbReference type="PROSITE" id="PS51462"/>
    </source>
</evidence>
<dbReference type="GO" id="GO:0140933">
    <property type="term" value="F:5'-(N(7)-methylguanosine 5'-triphospho)-[mRNA] hydrolase activity"/>
    <property type="evidence" value="ECO:0007669"/>
    <property type="project" value="UniProtKB-EC"/>
</dbReference>
<evidence type="ECO:0000256" key="13">
    <source>
        <dbReference type="ARBA" id="ARBA00042015"/>
    </source>
</evidence>
<keyword evidence="7" id="KW-0539">Nucleus</keyword>
<evidence type="ECO:0000256" key="2">
    <source>
        <dbReference type="ARBA" id="ARBA00004604"/>
    </source>
</evidence>
<evidence type="ECO:0000313" key="19">
    <source>
        <dbReference type="Ensembl" id="ENSGMOP00000004196.2"/>
    </source>
</evidence>
<dbReference type="InterPro" id="IPR054754">
    <property type="entry name" value="NudT16"/>
</dbReference>
<proteinExistence type="inferred from homology"/>
<dbReference type="Pfam" id="PF22327">
    <property type="entry name" value="Nudt16-like"/>
    <property type="match status" value="1"/>
</dbReference>
<feature type="domain" description="Nudix hydrolase" evidence="18">
    <location>
        <begin position="16"/>
        <end position="169"/>
    </location>
</feature>
<name>A0A8C4Z048_GADMO</name>
<evidence type="ECO:0000256" key="12">
    <source>
        <dbReference type="ARBA" id="ARBA00041656"/>
    </source>
</evidence>
<accession>A0A8C4Z048</accession>
<evidence type="ECO:0000256" key="10">
    <source>
        <dbReference type="ARBA" id="ARBA00039871"/>
    </source>
</evidence>
<keyword evidence="20" id="KW-1185">Reference proteome</keyword>